<dbReference type="SUPFAM" id="SSF88723">
    <property type="entry name" value="PIN domain-like"/>
    <property type="match status" value="1"/>
</dbReference>
<organism evidence="7 8">
    <name type="scientific">Methylobacterium platani</name>
    <dbReference type="NCBI Taxonomy" id="427683"/>
    <lineage>
        <taxon>Bacteria</taxon>
        <taxon>Pseudomonadati</taxon>
        <taxon>Pseudomonadota</taxon>
        <taxon>Alphaproteobacteria</taxon>
        <taxon>Hyphomicrobiales</taxon>
        <taxon>Methylobacteriaceae</taxon>
        <taxon>Methylobacterium</taxon>
    </lineage>
</organism>
<evidence type="ECO:0000259" key="6">
    <source>
        <dbReference type="Pfam" id="PF01850"/>
    </source>
</evidence>
<proteinExistence type="inferred from homology"/>
<name>A0A179RZG0_9HYPH</name>
<evidence type="ECO:0000256" key="1">
    <source>
        <dbReference type="ARBA" id="ARBA00022649"/>
    </source>
</evidence>
<keyword evidence="5" id="KW-0460">Magnesium</keyword>
<feature type="binding site" evidence="5">
    <location>
        <position position="93"/>
    </location>
    <ligand>
        <name>Mg(2+)</name>
        <dbReference type="ChEBI" id="CHEBI:18420"/>
    </ligand>
</feature>
<sequence>MSNVVFDTSAVVALLRGEPGADAVASRVGQAAMSTVNLQELVKALLLRGLTRPVIEEMVRELRLDLHAHDRDAAFRAAFLTEATRQHGSGLGDRTCMALAIKLGVPVMTTDRAWASLEIPGLSVEVIR</sequence>
<comment type="cofactor">
    <cofactor evidence="5">
        <name>Mg(2+)</name>
        <dbReference type="ChEBI" id="CHEBI:18420"/>
    </cofactor>
</comment>
<feature type="binding site" evidence="5">
    <location>
        <position position="7"/>
    </location>
    <ligand>
        <name>Mg(2+)</name>
        <dbReference type="ChEBI" id="CHEBI:18420"/>
    </ligand>
</feature>
<dbReference type="GO" id="GO:0004540">
    <property type="term" value="F:RNA nuclease activity"/>
    <property type="evidence" value="ECO:0007669"/>
    <property type="project" value="InterPro"/>
</dbReference>
<gene>
    <name evidence="5" type="primary">vapC</name>
    <name evidence="7" type="ORF">A5481_28530</name>
</gene>
<evidence type="ECO:0000313" key="8">
    <source>
        <dbReference type="Proteomes" id="UP000078316"/>
    </source>
</evidence>
<comment type="similarity">
    <text evidence="5">Belongs to the PINc/VapC protein family.</text>
</comment>
<dbReference type="Pfam" id="PF01850">
    <property type="entry name" value="PIN"/>
    <property type="match status" value="1"/>
</dbReference>
<dbReference type="OrthoDB" id="286092at2"/>
<evidence type="ECO:0000256" key="3">
    <source>
        <dbReference type="ARBA" id="ARBA00022723"/>
    </source>
</evidence>
<evidence type="ECO:0000313" key="7">
    <source>
        <dbReference type="EMBL" id="OAS16182.1"/>
    </source>
</evidence>
<keyword evidence="2 5" id="KW-0540">Nuclease</keyword>
<evidence type="ECO:0000256" key="5">
    <source>
        <dbReference type="HAMAP-Rule" id="MF_00265"/>
    </source>
</evidence>
<dbReference type="HAMAP" id="MF_00265">
    <property type="entry name" value="VapC_Nob1"/>
    <property type="match status" value="1"/>
</dbReference>
<dbReference type="InterPro" id="IPR029060">
    <property type="entry name" value="PIN-like_dom_sf"/>
</dbReference>
<evidence type="ECO:0000256" key="4">
    <source>
        <dbReference type="ARBA" id="ARBA00022801"/>
    </source>
</evidence>
<keyword evidence="5" id="KW-0800">Toxin</keyword>
<evidence type="ECO:0000256" key="2">
    <source>
        <dbReference type="ARBA" id="ARBA00022722"/>
    </source>
</evidence>
<protein>
    <recommendedName>
        <fullName evidence="5">Ribonuclease VapC</fullName>
        <shortName evidence="5">RNase VapC</shortName>
        <ecNumber evidence="5">3.1.-.-</ecNumber>
    </recommendedName>
    <alternativeName>
        <fullName evidence="5">Toxin VapC</fullName>
    </alternativeName>
</protein>
<dbReference type="EMBL" id="LWHQ01000074">
    <property type="protein sequence ID" value="OAS16182.1"/>
    <property type="molecule type" value="Genomic_DNA"/>
</dbReference>
<reference evidence="7 8" key="1">
    <citation type="submission" date="2016-04" db="EMBL/GenBank/DDBJ databases">
        <authorList>
            <person name="Evans L.H."/>
            <person name="Alamgir A."/>
            <person name="Owens N."/>
            <person name="Weber N.D."/>
            <person name="Virtaneva K."/>
            <person name="Barbian K."/>
            <person name="Babar A."/>
            <person name="Rosenke K."/>
        </authorList>
    </citation>
    <scope>NUCLEOTIDE SEQUENCE [LARGE SCALE GENOMIC DNA]</scope>
    <source>
        <strain evidence="7 8">PMB02</strain>
    </source>
</reference>
<dbReference type="EC" id="3.1.-.-" evidence="5"/>
<keyword evidence="4 5" id="KW-0378">Hydrolase</keyword>
<dbReference type="CDD" id="cd18682">
    <property type="entry name" value="PIN_VapC-like"/>
    <property type="match status" value="1"/>
</dbReference>
<dbReference type="AlphaFoldDB" id="A0A179RZG0"/>
<dbReference type="STRING" id="427683.A5481_28530"/>
<keyword evidence="3 5" id="KW-0479">Metal-binding</keyword>
<dbReference type="InterPro" id="IPR022907">
    <property type="entry name" value="VapC_family"/>
</dbReference>
<comment type="caution">
    <text evidence="7">The sequence shown here is derived from an EMBL/GenBank/DDBJ whole genome shotgun (WGS) entry which is preliminary data.</text>
</comment>
<accession>A0A179RZG0</accession>
<comment type="function">
    <text evidence="5">Toxic component of a toxin-antitoxin (TA) system. An RNase.</text>
</comment>
<dbReference type="InterPro" id="IPR002716">
    <property type="entry name" value="PIN_dom"/>
</dbReference>
<dbReference type="Gene3D" id="3.40.50.1010">
    <property type="entry name" value="5'-nuclease"/>
    <property type="match status" value="1"/>
</dbReference>
<keyword evidence="1 5" id="KW-1277">Toxin-antitoxin system</keyword>
<dbReference type="GO" id="GO:0090729">
    <property type="term" value="F:toxin activity"/>
    <property type="evidence" value="ECO:0007669"/>
    <property type="project" value="UniProtKB-KW"/>
</dbReference>
<feature type="domain" description="PIN" evidence="6">
    <location>
        <begin position="4"/>
        <end position="116"/>
    </location>
</feature>
<dbReference type="GO" id="GO:0000287">
    <property type="term" value="F:magnesium ion binding"/>
    <property type="evidence" value="ECO:0007669"/>
    <property type="project" value="UniProtKB-UniRule"/>
</dbReference>
<dbReference type="Proteomes" id="UP000078316">
    <property type="component" value="Unassembled WGS sequence"/>
</dbReference>
<dbReference type="RefSeq" id="WP_048435183.1">
    <property type="nucleotide sequence ID" value="NZ_LWHQ01000074.1"/>
</dbReference>
<dbReference type="GO" id="GO:0016787">
    <property type="term" value="F:hydrolase activity"/>
    <property type="evidence" value="ECO:0007669"/>
    <property type="project" value="UniProtKB-KW"/>
</dbReference>